<dbReference type="AlphaFoldDB" id="A0A7I7WM28"/>
<evidence type="ECO:0000259" key="1">
    <source>
        <dbReference type="Pfam" id="PF01796"/>
    </source>
</evidence>
<feature type="domain" description="ChsH2 C-terminal OB-fold" evidence="1">
    <location>
        <begin position="59"/>
        <end position="121"/>
    </location>
</feature>
<evidence type="ECO:0008006" key="5">
    <source>
        <dbReference type="Google" id="ProtNLM"/>
    </source>
</evidence>
<sequence length="144" mass="16073">MDVPVGPNRPTVDSDSESWWQAIQDRRLLVNACVSCGRKSLYMRPFCPHCWSTEVAPAPASGRATLYTWSVVHQNAAPFDVRTPYVVAMVDLVEGPRLMTVVEDCPIETLTAGMELTIAFRDDDDGFTVPVFRPPTDVERKSDE</sequence>
<evidence type="ECO:0000259" key="2">
    <source>
        <dbReference type="Pfam" id="PF12172"/>
    </source>
</evidence>
<evidence type="ECO:0000313" key="4">
    <source>
        <dbReference type="Proteomes" id="UP000466187"/>
    </source>
</evidence>
<gene>
    <name evidence="3" type="ORF">MGAD_20700</name>
</gene>
<evidence type="ECO:0000313" key="3">
    <source>
        <dbReference type="EMBL" id="BBZ17735.1"/>
    </source>
</evidence>
<dbReference type="InterPro" id="IPR022002">
    <property type="entry name" value="ChsH2_Znr"/>
</dbReference>
<dbReference type="Pfam" id="PF01796">
    <property type="entry name" value="OB_ChsH2_C"/>
    <property type="match status" value="1"/>
</dbReference>
<name>A0A7I7WM28_MYCGU</name>
<organism evidence="3 4">
    <name type="scientific">Mycolicibacterium gadium</name>
    <name type="common">Mycobacterium gadium</name>
    <dbReference type="NCBI Taxonomy" id="1794"/>
    <lineage>
        <taxon>Bacteria</taxon>
        <taxon>Bacillati</taxon>
        <taxon>Actinomycetota</taxon>
        <taxon>Actinomycetes</taxon>
        <taxon>Mycobacteriales</taxon>
        <taxon>Mycobacteriaceae</taxon>
        <taxon>Mycolicibacterium</taxon>
    </lineage>
</organism>
<reference evidence="3 4" key="1">
    <citation type="journal article" date="2019" name="Emerg. Microbes Infect.">
        <title>Comprehensive subspecies identification of 175 nontuberculous mycobacteria species based on 7547 genomic profiles.</title>
        <authorList>
            <person name="Matsumoto Y."/>
            <person name="Kinjo T."/>
            <person name="Motooka D."/>
            <person name="Nabeya D."/>
            <person name="Jung N."/>
            <person name="Uechi K."/>
            <person name="Horii T."/>
            <person name="Iida T."/>
            <person name="Fujita J."/>
            <person name="Nakamura S."/>
        </authorList>
    </citation>
    <scope>NUCLEOTIDE SEQUENCE [LARGE SCALE GENOMIC DNA]</scope>
    <source>
        <strain evidence="3 4">JCM 12688</strain>
    </source>
</reference>
<protein>
    <recommendedName>
        <fullName evidence="5">DNA-binding protein</fullName>
    </recommendedName>
</protein>
<dbReference type="PANTHER" id="PTHR34075">
    <property type="entry name" value="BLR3430 PROTEIN"/>
    <property type="match status" value="1"/>
</dbReference>
<dbReference type="InterPro" id="IPR012340">
    <property type="entry name" value="NA-bd_OB-fold"/>
</dbReference>
<proteinExistence type="predicted"/>
<dbReference type="Gene3D" id="6.10.30.10">
    <property type="match status" value="1"/>
</dbReference>
<accession>A0A7I7WM28</accession>
<dbReference type="Proteomes" id="UP000466187">
    <property type="component" value="Chromosome"/>
</dbReference>
<dbReference type="EMBL" id="AP022608">
    <property type="protein sequence ID" value="BBZ17735.1"/>
    <property type="molecule type" value="Genomic_DNA"/>
</dbReference>
<dbReference type="KEGG" id="mgad:MGAD_20700"/>
<dbReference type="InterPro" id="IPR002878">
    <property type="entry name" value="ChsH2_C"/>
</dbReference>
<dbReference type="PANTHER" id="PTHR34075:SF5">
    <property type="entry name" value="BLR3430 PROTEIN"/>
    <property type="match status" value="1"/>
</dbReference>
<dbReference type="SUPFAM" id="SSF50249">
    <property type="entry name" value="Nucleic acid-binding proteins"/>
    <property type="match status" value="1"/>
</dbReference>
<dbReference type="InterPro" id="IPR052513">
    <property type="entry name" value="Thioester_dehydratase-like"/>
</dbReference>
<dbReference type="Pfam" id="PF12172">
    <property type="entry name" value="zf-ChsH2"/>
    <property type="match status" value="1"/>
</dbReference>
<feature type="domain" description="ChsH2 rubredoxin-like zinc ribbon" evidence="2">
    <location>
        <begin position="20"/>
        <end position="55"/>
    </location>
</feature>
<dbReference type="RefSeq" id="WP_163690587.1">
    <property type="nucleotide sequence ID" value="NZ_AP022608.1"/>
</dbReference>